<dbReference type="RefSeq" id="WP_310018339.1">
    <property type="nucleotide sequence ID" value="NZ_JAVDUM010000004.1"/>
</dbReference>
<dbReference type="Gene3D" id="3.40.630.30">
    <property type="match status" value="1"/>
</dbReference>
<reference evidence="2 3" key="1">
    <citation type="submission" date="2023-07" db="EMBL/GenBank/DDBJ databases">
        <title>Sorghum-associated microbial communities from plants grown in Nebraska, USA.</title>
        <authorList>
            <person name="Schachtman D."/>
        </authorList>
    </citation>
    <scope>NUCLEOTIDE SEQUENCE [LARGE SCALE GENOMIC DNA]</scope>
    <source>
        <strain evidence="2 3">2980</strain>
    </source>
</reference>
<sequence>MDTLTPRLRLSRPTPADADVLYAINADPRVWTHYPTLRHTDAGQSAAMLAGWIGHWIDADLGTWVVRLRETGEVIGYGGCTRLRGGKRGGGDVWNLGYRIAADHHGRGYATELAEAATARAEVLAPEVPVIAFLVAHNHASAAVAGRAGLTLRHRGPDAGNPDPSVERLVFADRPLSAAQLASTLR</sequence>
<dbReference type="EMBL" id="JAVDUM010000004">
    <property type="protein sequence ID" value="MDR6866485.1"/>
    <property type="molecule type" value="Genomic_DNA"/>
</dbReference>
<evidence type="ECO:0000259" key="1">
    <source>
        <dbReference type="PROSITE" id="PS51186"/>
    </source>
</evidence>
<comment type="caution">
    <text evidence="2">The sequence shown here is derived from an EMBL/GenBank/DDBJ whole genome shotgun (WGS) entry which is preliminary data.</text>
</comment>
<evidence type="ECO:0000313" key="3">
    <source>
        <dbReference type="Proteomes" id="UP001259347"/>
    </source>
</evidence>
<proteinExistence type="predicted"/>
<evidence type="ECO:0000313" key="2">
    <source>
        <dbReference type="EMBL" id="MDR6866485.1"/>
    </source>
</evidence>
<organism evidence="2 3">
    <name type="scientific">Microbacterium resistens</name>
    <dbReference type="NCBI Taxonomy" id="156977"/>
    <lineage>
        <taxon>Bacteria</taxon>
        <taxon>Bacillati</taxon>
        <taxon>Actinomycetota</taxon>
        <taxon>Actinomycetes</taxon>
        <taxon>Micrococcales</taxon>
        <taxon>Microbacteriaceae</taxon>
        <taxon>Microbacterium</taxon>
    </lineage>
</organism>
<dbReference type="InterPro" id="IPR000182">
    <property type="entry name" value="GNAT_dom"/>
</dbReference>
<protein>
    <submittedName>
        <fullName evidence="2">RimJ/RimL family protein N-acetyltransferase</fullName>
    </submittedName>
</protein>
<keyword evidence="3" id="KW-1185">Reference proteome</keyword>
<accession>A0ABU1SA50</accession>
<feature type="domain" description="N-acetyltransferase" evidence="1">
    <location>
        <begin position="8"/>
        <end position="173"/>
    </location>
</feature>
<gene>
    <name evidence="2" type="ORF">J2Y69_001078</name>
</gene>
<dbReference type="InterPro" id="IPR051531">
    <property type="entry name" value="N-acetyltransferase"/>
</dbReference>
<dbReference type="Pfam" id="PF13302">
    <property type="entry name" value="Acetyltransf_3"/>
    <property type="match status" value="1"/>
</dbReference>
<dbReference type="PANTHER" id="PTHR43792">
    <property type="entry name" value="GNAT FAMILY, PUTATIVE (AFU_ORTHOLOGUE AFUA_3G00765)-RELATED-RELATED"/>
    <property type="match status" value="1"/>
</dbReference>
<dbReference type="SUPFAM" id="SSF55729">
    <property type="entry name" value="Acyl-CoA N-acyltransferases (Nat)"/>
    <property type="match status" value="1"/>
</dbReference>
<dbReference type="PANTHER" id="PTHR43792:SF1">
    <property type="entry name" value="N-ACETYLTRANSFERASE DOMAIN-CONTAINING PROTEIN"/>
    <property type="match status" value="1"/>
</dbReference>
<dbReference type="InterPro" id="IPR016181">
    <property type="entry name" value="Acyl_CoA_acyltransferase"/>
</dbReference>
<dbReference type="Proteomes" id="UP001259347">
    <property type="component" value="Unassembled WGS sequence"/>
</dbReference>
<dbReference type="PROSITE" id="PS51186">
    <property type="entry name" value="GNAT"/>
    <property type="match status" value="1"/>
</dbReference>
<name>A0ABU1SA50_9MICO</name>